<dbReference type="FunFam" id="3.30.450.20:FF:000099">
    <property type="entry name" value="Sensory box sensor histidine kinase"/>
    <property type="match status" value="1"/>
</dbReference>
<dbReference type="Pfam" id="PF00989">
    <property type="entry name" value="PAS"/>
    <property type="match status" value="1"/>
</dbReference>
<dbReference type="InterPro" id="IPR013655">
    <property type="entry name" value="PAS_fold_3"/>
</dbReference>
<keyword evidence="11 15" id="KW-0472">Membrane</keyword>
<dbReference type="InterPro" id="IPR036890">
    <property type="entry name" value="HATPase_C_sf"/>
</dbReference>
<keyword evidence="10 15" id="KW-1133">Transmembrane helix</keyword>
<evidence type="ECO:0000256" key="15">
    <source>
        <dbReference type="SAM" id="Phobius"/>
    </source>
</evidence>
<dbReference type="PROSITE" id="PS50112">
    <property type="entry name" value="PAS"/>
    <property type="match status" value="3"/>
</dbReference>
<dbReference type="Gene3D" id="3.30.565.10">
    <property type="entry name" value="Histidine kinase-like ATPase, C-terminal domain"/>
    <property type="match status" value="1"/>
</dbReference>
<evidence type="ECO:0000256" key="6">
    <source>
        <dbReference type="ARBA" id="ARBA00022692"/>
    </source>
</evidence>
<dbReference type="InterPro" id="IPR003661">
    <property type="entry name" value="HisK_dim/P_dom"/>
</dbReference>
<evidence type="ECO:0000256" key="13">
    <source>
        <dbReference type="ARBA" id="ARBA00070616"/>
    </source>
</evidence>
<feature type="domain" description="PAS" evidence="17">
    <location>
        <begin position="556"/>
        <end position="596"/>
    </location>
</feature>
<evidence type="ECO:0000256" key="7">
    <source>
        <dbReference type="ARBA" id="ARBA00022741"/>
    </source>
</evidence>
<evidence type="ECO:0000313" key="20">
    <source>
        <dbReference type="EMBL" id="MBB5713189.1"/>
    </source>
</evidence>
<dbReference type="InterPro" id="IPR000700">
    <property type="entry name" value="PAS-assoc_C"/>
</dbReference>
<gene>
    <name evidence="20" type="ORF">FHS94_000008</name>
</gene>
<dbReference type="EMBL" id="JACIJK010000001">
    <property type="protein sequence ID" value="MBB5713189.1"/>
    <property type="molecule type" value="Genomic_DNA"/>
</dbReference>
<feature type="domain" description="PAC" evidence="18">
    <location>
        <begin position="504"/>
        <end position="555"/>
    </location>
</feature>
<dbReference type="InterPro" id="IPR003594">
    <property type="entry name" value="HATPase_dom"/>
</dbReference>
<dbReference type="SUPFAM" id="SSF55785">
    <property type="entry name" value="PYP-like sensor domain (PAS domain)"/>
    <property type="match status" value="3"/>
</dbReference>
<dbReference type="PRINTS" id="PR00344">
    <property type="entry name" value="BCTRLSENSOR"/>
</dbReference>
<dbReference type="SUPFAM" id="SSF55874">
    <property type="entry name" value="ATPase domain of HSP90 chaperone/DNA topoisomerase II/histidine kinase"/>
    <property type="match status" value="1"/>
</dbReference>
<dbReference type="GO" id="GO:0005524">
    <property type="term" value="F:ATP binding"/>
    <property type="evidence" value="ECO:0007669"/>
    <property type="project" value="UniProtKB-KW"/>
</dbReference>
<dbReference type="Pfam" id="PF02518">
    <property type="entry name" value="HATPase_c"/>
    <property type="match status" value="1"/>
</dbReference>
<dbReference type="Gene3D" id="1.10.287.130">
    <property type="match status" value="1"/>
</dbReference>
<dbReference type="SMART" id="SM00091">
    <property type="entry name" value="PAS"/>
    <property type="match status" value="3"/>
</dbReference>
<evidence type="ECO:0000256" key="12">
    <source>
        <dbReference type="ARBA" id="ARBA00059827"/>
    </source>
</evidence>
<dbReference type="InterPro" id="IPR042240">
    <property type="entry name" value="CHASE_sf"/>
</dbReference>
<sequence>MSSYQASDKQPHGLPPLDLTRFLPLLVAVVGLLFSGLLASYLSETEKRHERQVLAAETAALKRTLIQGLDQRARALARTARRWELSGGRTRTDFELEAAVNLESFPAFRSLGWVDAGSVVRWVYPVAGNSSTVGLNNNKETRRRTALQNARRTGRLAIAGPLGLKQGGQGFLFFQPITPIDAKPQGFIYAAVDSRQLMDRIFGDLFPHDSLRVSVAGEPLYTRIARGKGVEDSDATPARAEFRFGGLPWRIEAATSAGRLGLAQVVPAIAALISLGLAAVTMMSLRGQARALSLRRTIRVGEERFRTMTDAVPGLLFVTDAEGANTHTNVVFQNYTGRSGEDLLGNGWLEALHPDDRARAAEVWARATADLGSYEAEYRFRRYDGAYRWFLVRGLPHRDDAGQVDRWFGACTDIHDLREAQAALLDGEARLRAIVDTAVDAIVVIDERGTMASANPATERVFGYSADELIGANVALLMDADEAAGHDHHLSNYALSGVGKIIGIGRDVQGQRKDGTSFPLELTIAGWSDAAGHQFFTEIMRDVTSRQAAEAALRESEALLAAVLEALPVGMIIADASGKIIRDNRANRELWGVAPETSSWEQYGEWVGYQPDTGERIQANDWAMSRALLHGETVTNELIQNERFDTGERRYYLNNAAPVRNASGTIIAGVVAELDITERLEAEAEVRRLNRDLEQRVEERTRRLAEVNHELQAFAYSVSHDLRAPLRAMQGFGQALTEDYGDQLDELGRNYLGRIVAGAKQMDVLILDLLAFSRLSREEVVLGPVSLDSAIDAALSQANGLLRERNADVEVVRPAPIVSAHAPVLIQVLANLISNAVKFVAAGTTPKVRLRPENRGQRVRLWVEDNGIGIADEHQKRIFEVFQRLHSAAEYPGTGIGLAIVRKGVERLGGTAGVESTLGEGSSFWIELPQAEGHAEHQTDFVG</sequence>
<proteinExistence type="predicted"/>
<feature type="domain" description="PAS" evidence="17">
    <location>
        <begin position="301"/>
        <end position="372"/>
    </location>
</feature>
<dbReference type="Gene3D" id="3.30.450.350">
    <property type="entry name" value="CHASE domain"/>
    <property type="match status" value="1"/>
</dbReference>
<evidence type="ECO:0000256" key="4">
    <source>
        <dbReference type="ARBA" id="ARBA00022553"/>
    </source>
</evidence>
<evidence type="ECO:0000256" key="5">
    <source>
        <dbReference type="ARBA" id="ARBA00022679"/>
    </source>
</evidence>
<dbReference type="InterPro" id="IPR006189">
    <property type="entry name" value="CHASE_dom"/>
</dbReference>
<keyword evidence="21" id="KW-1185">Reference proteome</keyword>
<dbReference type="RefSeq" id="WP_184053014.1">
    <property type="nucleotide sequence ID" value="NZ_JACIJK010000001.1"/>
</dbReference>
<dbReference type="FunFam" id="1.10.287.130:FF:000070">
    <property type="entry name" value="Histidine kinase sensor protein"/>
    <property type="match status" value="1"/>
</dbReference>
<evidence type="ECO:0000256" key="3">
    <source>
        <dbReference type="ARBA" id="ARBA00012438"/>
    </source>
</evidence>
<comment type="function">
    <text evidence="12">Putative oxygen sensor; modulates the activity of FixJ, a transcriptional activator of nitrogen fixation fixK gene. FixL probably acts as a kinase that phosphorylates FixJ.</text>
</comment>
<keyword evidence="14" id="KW-0175">Coiled coil</keyword>
<dbReference type="CDD" id="cd00130">
    <property type="entry name" value="PAS"/>
    <property type="match status" value="2"/>
</dbReference>
<evidence type="ECO:0000256" key="9">
    <source>
        <dbReference type="ARBA" id="ARBA00022840"/>
    </source>
</evidence>
<dbReference type="Pfam" id="PF03924">
    <property type="entry name" value="CHASE"/>
    <property type="match status" value="1"/>
</dbReference>
<evidence type="ECO:0000256" key="11">
    <source>
        <dbReference type="ARBA" id="ARBA00023136"/>
    </source>
</evidence>
<dbReference type="InterPro" id="IPR001610">
    <property type="entry name" value="PAC"/>
</dbReference>
<dbReference type="PROSITE" id="PS50839">
    <property type="entry name" value="CHASE"/>
    <property type="match status" value="1"/>
</dbReference>
<dbReference type="Pfam" id="PF00512">
    <property type="entry name" value="HisKA"/>
    <property type="match status" value="1"/>
</dbReference>
<keyword evidence="6 15" id="KW-0812">Transmembrane</keyword>
<dbReference type="Pfam" id="PF08448">
    <property type="entry name" value="PAS_4"/>
    <property type="match status" value="1"/>
</dbReference>
<dbReference type="Proteomes" id="UP000546200">
    <property type="component" value="Unassembled WGS sequence"/>
</dbReference>
<accession>A0A7W9BA32</accession>
<dbReference type="Gene3D" id="3.30.450.20">
    <property type="entry name" value="PAS domain"/>
    <property type="match status" value="3"/>
</dbReference>
<feature type="domain" description="Histidine kinase" evidence="16">
    <location>
        <begin position="717"/>
        <end position="932"/>
    </location>
</feature>
<dbReference type="CDD" id="cd00082">
    <property type="entry name" value="HisKA"/>
    <property type="match status" value="1"/>
</dbReference>
<feature type="coiled-coil region" evidence="14">
    <location>
        <begin position="679"/>
        <end position="710"/>
    </location>
</feature>
<dbReference type="Pfam" id="PF08447">
    <property type="entry name" value="PAS_3"/>
    <property type="match status" value="1"/>
</dbReference>
<evidence type="ECO:0000259" key="16">
    <source>
        <dbReference type="PROSITE" id="PS50109"/>
    </source>
</evidence>
<evidence type="ECO:0000259" key="19">
    <source>
        <dbReference type="PROSITE" id="PS50839"/>
    </source>
</evidence>
<dbReference type="InterPro" id="IPR035965">
    <property type="entry name" value="PAS-like_dom_sf"/>
</dbReference>
<name>A0A7W9BA32_9SPHN</name>
<dbReference type="GO" id="GO:0016020">
    <property type="term" value="C:membrane"/>
    <property type="evidence" value="ECO:0007669"/>
    <property type="project" value="UniProtKB-SubCell"/>
</dbReference>
<dbReference type="InterPro" id="IPR013656">
    <property type="entry name" value="PAS_4"/>
</dbReference>
<dbReference type="GO" id="GO:0000155">
    <property type="term" value="F:phosphorelay sensor kinase activity"/>
    <property type="evidence" value="ECO:0007669"/>
    <property type="project" value="InterPro"/>
</dbReference>
<evidence type="ECO:0000256" key="14">
    <source>
        <dbReference type="SAM" id="Coils"/>
    </source>
</evidence>
<dbReference type="PROSITE" id="PS50113">
    <property type="entry name" value="PAC"/>
    <property type="match status" value="3"/>
</dbReference>
<dbReference type="AlphaFoldDB" id="A0A7W9BA32"/>
<comment type="catalytic activity">
    <reaction evidence="1">
        <text>ATP + protein L-histidine = ADP + protein N-phospho-L-histidine.</text>
        <dbReference type="EC" id="2.7.13.3"/>
    </reaction>
</comment>
<evidence type="ECO:0000313" key="21">
    <source>
        <dbReference type="Proteomes" id="UP000546200"/>
    </source>
</evidence>
<protein>
    <recommendedName>
        <fullName evidence="13">Sensor protein FixL</fullName>
        <ecNumber evidence="3">2.7.13.3</ecNumber>
    </recommendedName>
</protein>
<dbReference type="SMART" id="SM01079">
    <property type="entry name" value="CHASE"/>
    <property type="match status" value="1"/>
</dbReference>
<evidence type="ECO:0000259" key="18">
    <source>
        <dbReference type="PROSITE" id="PS50113"/>
    </source>
</evidence>
<evidence type="ECO:0000256" key="1">
    <source>
        <dbReference type="ARBA" id="ARBA00000085"/>
    </source>
</evidence>
<dbReference type="PANTHER" id="PTHR43304:SF1">
    <property type="entry name" value="PAC DOMAIN-CONTAINING PROTEIN"/>
    <property type="match status" value="1"/>
</dbReference>
<keyword evidence="9" id="KW-0067">ATP-binding</keyword>
<organism evidence="20 21">
    <name type="scientific">Sphingomonas aerophila</name>
    <dbReference type="NCBI Taxonomy" id="1344948"/>
    <lineage>
        <taxon>Bacteria</taxon>
        <taxon>Pseudomonadati</taxon>
        <taxon>Pseudomonadota</taxon>
        <taxon>Alphaproteobacteria</taxon>
        <taxon>Sphingomonadales</taxon>
        <taxon>Sphingomonadaceae</taxon>
        <taxon>Sphingomonas</taxon>
    </lineage>
</organism>
<evidence type="ECO:0000259" key="17">
    <source>
        <dbReference type="PROSITE" id="PS50112"/>
    </source>
</evidence>
<feature type="domain" description="CHASE" evidence="19">
    <location>
        <begin position="119"/>
        <end position="205"/>
    </location>
</feature>
<dbReference type="PROSITE" id="PS50109">
    <property type="entry name" value="HIS_KIN"/>
    <property type="match status" value="1"/>
</dbReference>
<dbReference type="InterPro" id="IPR004358">
    <property type="entry name" value="Sig_transdc_His_kin-like_C"/>
</dbReference>
<dbReference type="InterPro" id="IPR052162">
    <property type="entry name" value="Sensor_kinase/Photoreceptor"/>
</dbReference>
<dbReference type="InterPro" id="IPR000014">
    <property type="entry name" value="PAS"/>
</dbReference>
<feature type="transmembrane region" description="Helical" evidence="15">
    <location>
        <begin position="22"/>
        <end position="42"/>
    </location>
</feature>
<evidence type="ECO:0000256" key="2">
    <source>
        <dbReference type="ARBA" id="ARBA00004370"/>
    </source>
</evidence>
<keyword evidence="7" id="KW-0547">Nucleotide-binding</keyword>
<dbReference type="InterPro" id="IPR005467">
    <property type="entry name" value="His_kinase_dom"/>
</dbReference>
<dbReference type="InterPro" id="IPR036097">
    <property type="entry name" value="HisK_dim/P_sf"/>
</dbReference>
<dbReference type="EC" id="2.7.13.3" evidence="3"/>
<keyword evidence="8" id="KW-0418">Kinase</keyword>
<dbReference type="NCBIfam" id="TIGR00229">
    <property type="entry name" value="sensory_box"/>
    <property type="match status" value="3"/>
</dbReference>
<keyword evidence="4" id="KW-0597">Phosphoprotein</keyword>
<feature type="transmembrane region" description="Helical" evidence="15">
    <location>
        <begin position="260"/>
        <end position="285"/>
    </location>
</feature>
<feature type="domain" description="PAC" evidence="18">
    <location>
        <begin position="374"/>
        <end position="426"/>
    </location>
</feature>
<feature type="domain" description="PAC" evidence="18">
    <location>
        <begin position="632"/>
        <end position="688"/>
    </location>
</feature>
<comment type="caution">
    <text evidence="20">The sequence shown here is derived from an EMBL/GenBank/DDBJ whole genome shotgun (WGS) entry which is preliminary data.</text>
</comment>
<keyword evidence="5" id="KW-0808">Transferase</keyword>
<dbReference type="FunFam" id="3.30.450.20:FF:000060">
    <property type="entry name" value="Sensor protein FixL"/>
    <property type="match status" value="1"/>
</dbReference>
<dbReference type="SMART" id="SM00388">
    <property type="entry name" value="HisKA"/>
    <property type="match status" value="1"/>
</dbReference>
<evidence type="ECO:0000256" key="8">
    <source>
        <dbReference type="ARBA" id="ARBA00022777"/>
    </source>
</evidence>
<evidence type="ECO:0000256" key="10">
    <source>
        <dbReference type="ARBA" id="ARBA00022989"/>
    </source>
</evidence>
<dbReference type="PANTHER" id="PTHR43304">
    <property type="entry name" value="PHYTOCHROME-LIKE PROTEIN CPH1"/>
    <property type="match status" value="1"/>
</dbReference>
<dbReference type="GO" id="GO:0006355">
    <property type="term" value="P:regulation of DNA-templated transcription"/>
    <property type="evidence" value="ECO:0007669"/>
    <property type="project" value="InterPro"/>
</dbReference>
<dbReference type="SMART" id="SM00387">
    <property type="entry name" value="HATPase_c"/>
    <property type="match status" value="1"/>
</dbReference>
<feature type="domain" description="PAS" evidence="17">
    <location>
        <begin position="427"/>
        <end position="479"/>
    </location>
</feature>
<comment type="subcellular location">
    <subcellularLocation>
        <location evidence="2">Membrane</location>
    </subcellularLocation>
</comment>
<reference evidence="20 21" key="1">
    <citation type="submission" date="2020-08" db="EMBL/GenBank/DDBJ databases">
        <title>Genomic Encyclopedia of Type Strains, Phase IV (KMG-IV): sequencing the most valuable type-strain genomes for metagenomic binning, comparative biology and taxonomic classification.</title>
        <authorList>
            <person name="Goeker M."/>
        </authorList>
    </citation>
    <scope>NUCLEOTIDE SEQUENCE [LARGE SCALE GENOMIC DNA]</scope>
    <source>
        <strain evidence="20 21">DSM 100044</strain>
    </source>
</reference>
<dbReference type="InterPro" id="IPR013767">
    <property type="entry name" value="PAS_fold"/>
</dbReference>
<dbReference type="SUPFAM" id="SSF47384">
    <property type="entry name" value="Homodimeric domain of signal transducing histidine kinase"/>
    <property type="match status" value="1"/>
</dbReference>
<dbReference type="SMART" id="SM00086">
    <property type="entry name" value="PAC"/>
    <property type="match status" value="3"/>
</dbReference>